<dbReference type="Gene3D" id="3.30.420.40">
    <property type="match status" value="2"/>
</dbReference>
<dbReference type="OrthoDB" id="499700at2"/>
<keyword evidence="5" id="KW-0143">Chaperone</keyword>
<dbReference type="InterPro" id="IPR013126">
    <property type="entry name" value="Hsp_70_fam"/>
</dbReference>
<keyword evidence="3" id="KW-0067">ATP-binding</keyword>
<evidence type="ECO:0000256" key="2">
    <source>
        <dbReference type="ARBA" id="ARBA00022741"/>
    </source>
</evidence>
<dbReference type="PANTHER" id="PTHR42749">
    <property type="entry name" value="CELL SHAPE-DETERMINING PROTEIN MREB"/>
    <property type="match status" value="1"/>
</dbReference>
<evidence type="ECO:0000256" key="3">
    <source>
        <dbReference type="ARBA" id="ARBA00022840"/>
    </source>
</evidence>
<dbReference type="GO" id="GO:0005524">
    <property type="term" value="F:ATP binding"/>
    <property type="evidence" value="ECO:0007669"/>
    <property type="project" value="UniProtKB-KW"/>
</dbReference>
<dbReference type="SUPFAM" id="SSF53067">
    <property type="entry name" value="Actin-like ATPase domain"/>
    <property type="match status" value="2"/>
</dbReference>
<evidence type="ECO:0000256" key="6">
    <source>
        <dbReference type="SAM" id="MobiDB-lite"/>
    </source>
</evidence>
<dbReference type="InterPro" id="IPR018181">
    <property type="entry name" value="Heat_shock_70_CS"/>
</dbReference>
<dbReference type="eggNOG" id="COG0443">
    <property type="taxonomic scope" value="Bacteria"/>
</dbReference>
<keyword evidence="8" id="KW-1185">Reference proteome</keyword>
<evidence type="ECO:0000256" key="5">
    <source>
        <dbReference type="ARBA" id="ARBA00023186"/>
    </source>
</evidence>
<evidence type="ECO:0000256" key="1">
    <source>
        <dbReference type="ARBA" id="ARBA00007381"/>
    </source>
</evidence>
<dbReference type="RefSeq" id="WP_008824465.1">
    <property type="nucleotide sequence ID" value="NZ_AFNU02000015.1"/>
</dbReference>
<dbReference type="PROSITE" id="PS00297">
    <property type="entry name" value="HSP70_1"/>
    <property type="match status" value="1"/>
</dbReference>
<dbReference type="EMBL" id="AFNU02000015">
    <property type="protein sequence ID" value="ERJ11147.1"/>
    <property type="molecule type" value="Genomic_DNA"/>
</dbReference>
<sequence>MKNNLFLGIDLGTTNSVISYLNIDPLFNRIEPKVFDVIRMDEYNTSRKKTLPSVVYYKRNTDHQYIPYVGDYAKLQLGKRYGHVVKSVKKYMGKDDVPELYDEVKNASNDHRPEDVSARIITHLISHVKDIMNLTEMPNDVVITIPASFDPDMCEATKKAAKKAGITSGRDDHGHELLLYEPRAVLYDFINLKLRNEVPMSLLDLSKPKTIMIYDIGGGTIDVSIHRVHYEPIQELLNIEDLAISRYTNIAGDSFDEAIASDLKNEFYRTLKGKEYTISHLEKATMQKAMQHAENIKLELNERIKHAKRCNEDVSDDIGAEITAANFIGGYPYEDKITKKRFEKLVEPLMGWNLTLADVDRIDELTDEPDIENIVYPVLDTLSKAKEKDPNVLVDAILLNGGMSKLYLIEERIKKLLGEEIIKITDPDLSVARGASICHYYYHKSQQLIANTKNNMVQSTQNNEELEKKQKDKKQKFVDTDGSKTGKVETKVEKKTPVKTGQHLMILNDNINLAVRAGNVYPLIRAGTSLPYESPVFKERFLLSDRTNTIQLPFFMGRGRTTQLPNRRIAWRRAQFNKVYPVGTDISIKISINTERVMKVEAWITKNPSDRVTVKVDTNKENKDKKSSGKKLTLVEPIKLNAKEALNAIEMDCKEIKNKKKAFRKGGVKKLYDRIDLTIDSIRNCLNKEDFGEVINDYLKRISQDSLLRSKLYDIGGYIGHAWKKEDYDVFIDYAIYTISPKSFAYFNNAKTITSSIKALGNLKEQSAIEVLEECIENGKYSNYRDDLRHSLEQIKGAKETVDSCS</sequence>
<proteinExistence type="inferred from homology"/>
<keyword evidence="2" id="KW-0547">Nucleotide-binding</keyword>
<dbReference type="Proteomes" id="UP000005707">
    <property type="component" value="Unassembled WGS sequence"/>
</dbReference>
<evidence type="ECO:0000256" key="4">
    <source>
        <dbReference type="ARBA" id="ARBA00023016"/>
    </source>
</evidence>
<dbReference type="GO" id="GO:0140662">
    <property type="term" value="F:ATP-dependent protein folding chaperone"/>
    <property type="evidence" value="ECO:0007669"/>
    <property type="project" value="InterPro"/>
</dbReference>
<reference evidence="7 8" key="1">
    <citation type="journal article" date="2011" name="J. Bacteriol.">
        <title>Genome sequence of Haloplasma contractile, an unusual contractile bacterium from a deep-sea anoxic brine lake.</title>
        <authorList>
            <person name="Antunes A."/>
            <person name="Alam I."/>
            <person name="El Dorry H."/>
            <person name="Siam R."/>
            <person name="Robertson A."/>
            <person name="Bajic V.B."/>
            <person name="Stingl U."/>
        </authorList>
    </citation>
    <scope>NUCLEOTIDE SEQUENCE [LARGE SCALE GENOMIC DNA]</scope>
    <source>
        <strain evidence="7 8">SSD-17B</strain>
    </source>
</reference>
<gene>
    <name evidence="7" type="ORF">HLPCO_002812</name>
</gene>
<dbReference type="InParanoid" id="U2DRE5"/>
<protein>
    <submittedName>
        <fullName evidence="7">Chaperone protein DnaK</fullName>
    </submittedName>
</protein>
<dbReference type="AlphaFoldDB" id="U2DRE5"/>
<feature type="region of interest" description="Disordered" evidence="6">
    <location>
        <begin position="459"/>
        <end position="486"/>
    </location>
</feature>
<comment type="similarity">
    <text evidence="1">Belongs to the heat shock protein 70 family.</text>
</comment>
<dbReference type="Gene3D" id="3.90.640.10">
    <property type="entry name" value="Actin, Chain A, domain 4"/>
    <property type="match status" value="1"/>
</dbReference>
<keyword evidence="4" id="KW-0346">Stress response</keyword>
<evidence type="ECO:0000313" key="7">
    <source>
        <dbReference type="EMBL" id="ERJ11147.1"/>
    </source>
</evidence>
<feature type="compositionally biased region" description="Basic and acidic residues" evidence="6">
    <location>
        <begin position="465"/>
        <end position="486"/>
    </location>
</feature>
<dbReference type="STRING" id="1033810.HLPCO_002812"/>
<evidence type="ECO:0000313" key="8">
    <source>
        <dbReference type="Proteomes" id="UP000005707"/>
    </source>
</evidence>
<dbReference type="PANTHER" id="PTHR42749:SF1">
    <property type="entry name" value="CELL SHAPE-DETERMINING PROTEIN MREB"/>
    <property type="match status" value="1"/>
</dbReference>
<reference evidence="7 8" key="2">
    <citation type="journal article" date="2013" name="PLoS ONE">
        <title>INDIGO - INtegrated Data Warehouse of MIcrobial GenOmes with Examples from the Red Sea Extremophiles.</title>
        <authorList>
            <person name="Alam I."/>
            <person name="Antunes A."/>
            <person name="Kamau A.A."/>
            <person name="Ba Alawi W."/>
            <person name="Kalkatawi M."/>
            <person name="Stingl U."/>
            <person name="Bajic V.B."/>
        </authorList>
    </citation>
    <scope>NUCLEOTIDE SEQUENCE [LARGE SCALE GENOMIC DNA]</scope>
    <source>
        <strain evidence="7 8">SSD-17B</strain>
    </source>
</reference>
<dbReference type="Pfam" id="PF00012">
    <property type="entry name" value="HSP70"/>
    <property type="match status" value="1"/>
</dbReference>
<name>U2DRE5_9MOLU</name>
<dbReference type="InterPro" id="IPR043129">
    <property type="entry name" value="ATPase_NBD"/>
</dbReference>
<accession>U2DRE5</accession>
<comment type="caution">
    <text evidence="7">The sequence shown here is derived from an EMBL/GenBank/DDBJ whole genome shotgun (WGS) entry which is preliminary data.</text>
</comment>
<organism evidence="7 8">
    <name type="scientific">Haloplasma contractile SSD-17B</name>
    <dbReference type="NCBI Taxonomy" id="1033810"/>
    <lineage>
        <taxon>Bacteria</taxon>
        <taxon>Bacillati</taxon>
        <taxon>Mycoplasmatota</taxon>
        <taxon>Mollicutes</taxon>
        <taxon>Haloplasmatales</taxon>
        <taxon>Haloplasmataceae</taxon>
        <taxon>Haloplasma</taxon>
    </lineage>
</organism>
<dbReference type="PRINTS" id="PR00301">
    <property type="entry name" value="HEATSHOCK70"/>
</dbReference>